<keyword evidence="1" id="KW-0812">Transmembrane</keyword>
<evidence type="ECO:0000313" key="3">
    <source>
        <dbReference type="Proteomes" id="UP000256478"/>
    </source>
</evidence>
<dbReference type="InterPro" id="IPR031876">
    <property type="entry name" value="DUF4760"/>
</dbReference>
<evidence type="ECO:0008006" key="4">
    <source>
        <dbReference type="Google" id="ProtNLM"/>
    </source>
</evidence>
<sequence length="182" mass="21381">MPLLDAFNTHHKAINTVVSLLTVLVLICGGLISLFEYLEHKQNQKINISLAIIKRHQTGEIFQHRLSINKMMQEAHSDIKDLFERDKTNKGYIDFMIDLINKQKMGYKIRALFNLYEEAIICVELSLCDQKTIDRYLTIPATAFFRTYFPYICGQRDKWSNSALWQEVEIYINEEQNEKLCL</sequence>
<dbReference type="AlphaFoldDB" id="A0A3E0TSL2"/>
<organism evidence="2 3">
    <name type="scientific">Thalassotalea euphylliae</name>
    <dbReference type="NCBI Taxonomy" id="1655234"/>
    <lineage>
        <taxon>Bacteria</taxon>
        <taxon>Pseudomonadati</taxon>
        <taxon>Pseudomonadota</taxon>
        <taxon>Gammaproteobacteria</taxon>
        <taxon>Alteromonadales</taxon>
        <taxon>Colwelliaceae</taxon>
        <taxon>Thalassotalea</taxon>
    </lineage>
</organism>
<dbReference type="RefSeq" id="WP_116008018.1">
    <property type="nucleotide sequence ID" value="NZ_QUOU01000001.1"/>
</dbReference>
<evidence type="ECO:0000313" key="2">
    <source>
        <dbReference type="EMBL" id="REL26915.1"/>
    </source>
</evidence>
<dbReference type="EMBL" id="QUOU01000001">
    <property type="protein sequence ID" value="REL26915.1"/>
    <property type="molecule type" value="Genomic_DNA"/>
</dbReference>
<keyword evidence="1" id="KW-1133">Transmembrane helix</keyword>
<accession>A0A3E0TSL2</accession>
<keyword evidence="1" id="KW-0472">Membrane</keyword>
<comment type="caution">
    <text evidence="2">The sequence shown here is derived from an EMBL/GenBank/DDBJ whole genome shotgun (WGS) entry which is preliminary data.</text>
</comment>
<dbReference type="Pfam" id="PF15956">
    <property type="entry name" value="DUF4760"/>
    <property type="match status" value="1"/>
</dbReference>
<feature type="transmembrane region" description="Helical" evidence="1">
    <location>
        <begin position="13"/>
        <end position="35"/>
    </location>
</feature>
<gene>
    <name evidence="2" type="ORF">DXX93_10265</name>
</gene>
<reference evidence="2 3" key="1">
    <citation type="submission" date="2018-08" db="EMBL/GenBank/DDBJ databases">
        <title>Thalassotalea euphylliae genome.</title>
        <authorList>
            <person name="Summers S."/>
            <person name="Rice S.A."/>
            <person name="Freckelton M.L."/>
            <person name="Nedved B.T."/>
            <person name="Hadfield M.G."/>
        </authorList>
    </citation>
    <scope>NUCLEOTIDE SEQUENCE [LARGE SCALE GENOMIC DNA]</scope>
    <source>
        <strain evidence="2 3">H1</strain>
    </source>
</reference>
<protein>
    <recommendedName>
        <fullName evidence="4">DUF4760 domain-containing protein</fullName>
    </recommendedName>
</protein>
<dbReference type="Proteomes" id="UP000256478">
    <property type="component" value="Unassembled WGS sequence"/>
</dbReference>
<evidence type="ECO:0000256" key="1">
    <source>
        <dbReference type="SAM" id="Phobius"/>
    </source>
</evidence>
<proteinExistence type="predicted"/>
<dbReference type="OrthoDB" id="6386419at2"/>
<name>A0A3E0TSL2_9GAMM</name>